<dbReference type="RefSeq" id="WP_131497392.1">
    <property type="nucleotide sequence ID" value="NZ_SJKC01000002.1"/>
</dbReference>
<gene>
    <name evidence="1" type="ORF">E0H92_21195</name>
</gene>
<evidence type="ECO:0000313" key="2">
    <source>
        <dbReference type="Proteomes" id="UP000294225"/>
    </source>
</evidence>
<dbReference type="AlphaFoldDB" id="A0A4R0JBE3"/>
<reference evidence="1 2" key="1">
    <citation type="submission" date="2019-02" db="EMBL/GenBank/DDBJ databases">
        <title>Kribbella capetownensis sp. nov. and Kribbella speibonae sp. nov., isolated from soil.</title>
        <authorList>
            <person name="Curtis S.M."/>
            <person name="Norton I."/>
            <person name="Everest G.J."/>
            <person name="Meyers P.R."/>
        </authorList>
    </citation>
    <scope>NUCLEOTIDE SEQUENCE [LARGE SCALE GENOMIC DNA]</scope>
    <source>
        <strain evidence="1 2">YM55</strain>
    </source>
</reference>
<name>A0A4R0JBE3_9ACTN</name>
<dbReference type="EMBL" id="SJKC01000002">
    <property type="protein sequence ID" value="TCC38885.1"/>
    <property type="molecule type" value="Genomic_DNA"/>
</dbReference>
<accession>A0A4R0JBE3</accession>
<comment type="caution">
    <text evidence="1">The sequence shown here is derived from an EMBL/GenBank/DDBJ whole genome shotgun (WGS) entry which is preliminary data.</text>
</comment>
<proteinExistence type="predicted"/>
<evidence type="ECO:0000313" key="1">
    <source>
        <dbReference type="EMBL" id="TCC38885.1"/>
    </source>
</evidence>
<organism evidence="1 2">
    <name type="scientific">Kribbella speibonae</name>
    <dbReference type="NCBI Taxonomy" id="1572660"/>
    <lineage>
        <taxon>Bacteria</taxon>
        <taxon>Bacillati</taxon>
        <taxon>Actinomycetota</taxon>
        <taxon>Actinomycetes</taxon>
        <taxon>Propionibacteriales</taxon>
        <taxon>Kribbellaceae</taxon>
        <taxon>Kribbella</taxon>
    </lineage>
</organism>
<protein>
    <submittedName>
        <fullName evidence="1">Uncharacterized protein</fullName>
    </submittedName>
</protein>
<sequence>MGDEQRTPNGGDTFNSAALAEAVRERLLAARGLNAPTFAADTDPLPEPGAGQIWRARWEKTATAVLLLTNPDNDHVRVAVVTFDSDLADSNATVTSADETTIGIPAVLWLDIAQTIPLATLDAHLGDIRTPAPQHQLAADELRHFQETATKRIDDGVMRASVIDDLHALATAHWVPETGGDITQLLAGIRNSALADAIDVTPADALQIKRGQRPLQPDEATKLAPLTGHPVEELVAAANPLPAVVIELFNTPAVRARISKLAKATGADETVTRRNCAYGVYAAAARATGQTPDNERDQWRRRINQYFDTHLPEDN</sequence>
<dbReference type="Proteomes" id="UP000294225">
    <property type="component" value="Unassembled WGS sequence"/>
</dbReference>